<feature type="chain" id="PRO_5019007648" description="Peptidoglycan-binding protein CsiV" evidence="1">
    <location>
        <begin position="23"/>
        <end position="226"/>
    </location>
</feature>
<keyword evidence="3" id="KW-1185">Reference proteome</keyword>
<evidence type="ECO:0000256" key="1">
    <source>
        <dbReference type="SAM" id="SignalP"/>
    </source>
</evidence>
<organism evidence="2 3">
    <name type="scientific">Motilimonas pumila</name>
    <dbReference type="NCBI Taxonomy" id="2303987"/>
    <lineage>
        <taxon>Bacteria</taxon>
        <taxon>Pseudomonadati</taxon>
        <taxon>Pseudomonadota</taxon>
        <taxon>Gammaproteobacteria</taxon>
        <taxon>Alteromonadales</taxon>
        <taxon>Alteromonadales genera incertae sedis</taxon>
        <taxon>Motilimonas</taxon>
    </lineage>
</organism>
<dbReference type="Pfam" id="PF10972">
    <property type="entry name" value="CsiV"/>
    <property type="match status" value="1"/>
</dbReference>
<dbReference type="AlphaFoldDB" id="A0A418YC07"/>
<reference evidence="2 3" key="2">
    <citation type="submission" date="2019-01" db="EMBL/GenBank/DDBJ databases">
        <title>Motilimonas pumilus sp. nov., isolated from the gut of sea cucumber (Apostichopus japonicus).</title>
        <authorList>
            <person name="Wang F.-Q."/>
            <person name="Ren L.-H."/>
            <person name="Lin Y.-W."/>
            <person name="Sun G.-H."/>
            <person name="Du Z.-J."/>
            <person name="Zhao J.-X."/>
            <person name="Liu X.-J."/>
            <person name="Liu L.-J."/>
        </authorList>
    </citation>
    <scope>NUCLEOTIDE SEQUENCE [LARGE SCALE GENOMIC DNA]</scope>
    <source>
        <strain evidence="2 3">PLHSC7-2</strain>
    </source>
</reference>
<evidence type="ECO:0000313" key="3">
    <source>
        <dbReference type="Proteomes" id="UP000283255"/>
    </source>
</evidence>
<reference evidence="2 3" key="1">
    <citation type="submission" date="2018-09" db="EMBL/GenBank/DDBJ databases">
        <authorList>
            <person name="Wang F."/>
        </authorList>
    </citation>
    <scope>NUCLEOTIDE SEQUENCE [LARGE SCALE GENOMIC DNA]</scope>
    <source>
        <strain evidence="2 3">PLHSC7-2</strain>
    </source>
</reference>
<comment type="caution">
    <text evidence="2">The sequence shown here is derived from an EMBL/GenBank/DDBJ whole genome shotgun (WGS) entry which is preliminary data.</text>
</comment>
<proteinExistence type="predicted"/>
<dbReference type="InterPro" id="IPR021241">
    <property type="entry name" value="CsiV"/>
</dbReference>
<dbReference type="EMBL" id="QZCH01000022">
    <property type="protein sequence ID" value="RJG41995.1"/>
    <property type="molecule type" value="Genomic_DNA"/>
</dbReference>
<evidence type="ECO:0000313" key="2">
    <source>
        <dbReference type="EMBL" id="RJG41995.1"/>
    </source>
</evidence>
<gene>
    <name evidence="2" type="ORF">D1Z90_15280</name>
</gene>
<protein>
    <recommendedName>
        <fullName evidence="4">Peptidoglycan-binding protein CsiV</fullName>
    </recommendedName>
</protein>
<keyword evidence="1" id="KW-0732">Signal</keyword>
<evidence type="ECO:0008006" key="4">
    <source>
        <dbReference type="Google" id="ProtNLM"/>
    </source>
</evidence>
<dbReference type="OrthoDB" id="5566524at2"/>
<sequence length="226" mass="25657">MLVRLLLPLLILCLGSIQTAHAARWFEIEILVFKRNVNPANSAENWDFSLPMHARSEGMQVMNSLNYGDVPTVVDGRTAHSGSGSFKILPSNQLRLKTPRNRLASNAAYQPLLHMGWQMPVRNSIDAKPAHLIGGKYFTDIPLKAEQSDGGPVFELDGMFRVYLQHYLYIESEFLLREPVSASGDGSSLDSYLHQYPFKQKRRVKSGEIHYFDHPLMGMLVQIRRM</sequence>
<dbReference type="RefSeq" id="WP_119911656.1">
    <property type="nucleotide sequence ID" value="NZ_QZCH01000022.1"/>
</dbReference>
<accession>A0A418YC07</accession>
<dbReference type="Proteomes" id="UP000283255">
    <property type="component" value="Unassembled WGS sequence"/>
</dbReference>
<feature type="signal peptide" evidence="1">
    <location>
        <begin position="1"/>
        <end position="22"/>
    </location>
</feature>
<name>A0A418YC07_9GAMM</name>